<dbReference type="InterPro" id="IPR023401">
    <property type="entry name" value="ODC_N"/>
</dbReference>
<accession>A0A2W5U6C1</accession>
<dbReference type="SUPFAM" id="SSF51735">
    <property type="entry name" value="NAD(P)-binding Rossmann-fold domains"/>
    <property type="match status" value="1"/>
</dbReference>
<gene>
    <name evidence="1" type="ORF">DI536_34235</name>
</gene>
<dbReference type="Proteomes" id="UP000249061">
    <property type="component" value="Unassembled WGS sequence"/>
</dbReference>
<dbReference type="Gene3D" id="3.40.50.720">
    <property type="entry name" value="NAD(P)-binding Rossmann-like Domain"/>
    <property type="match status" value="1"/>
</dbReference>
<dbReference type="Pfam" id="PF02423">
    <property type="entry name" value="OCD_Mu_crystall"/>
    <property type="match status" value="1"/>
</dbReference>
<dbReference type="InterPro" id="IPR003462">
    <property type="entry name" value="ODC_Mu_crystall"/>
</dbReference>
<protein>
    <recommendedName>
        <fullName evidence="3">Ornithine cyclodeaminase</fullName>
    </recommendedName>
</protein>
<proteinExistence type="predicted"/>
<dbReference type="GO" id="GO:0005737">
    <property type="term" value="C:cytoplasm"/>
    <property type="evidence" value="ECO:0007669"/>
    <property type="project" value="TreeGrafter"/>
</dbReference>
<evidence type="ECO:0000313" key="2">
    <source>
        <dbReference type="Proteomes" id="UP000249061"/>
    </source>
</evidence>
<comment type="caution">
    <text evidence="1">The sequence shown here is derived from an EMBL/GenBank/DDBJ whole genome shotgun (WGS) entry which is preliminary data.</text>
</comment>
<dbReference type="EMBL" id="QFQP01000058">
    <property type="protein sequence ID" value="PZR04418.1"/>
    <property type="molecule type" value="Genomic_DNA"/>
</dbReference>
<dbReference type="InterPro" id="IPR036291">
    <property type="entry name" value="NAD(P)-bd_dom_sf"/>
</dbReference>
<dbReference type="PANTHER" id="PTHR13812">
    <property type="entry name" value="KETIMINE REDUCTASE MU-CRYSTALLIN"/>
    <property type="match status" value="1"/>
</dbReference>
<sequence length="302" mass="32033">MLTAFLSRADVSRHLQALHLLRELREAFTAHPASLLTEALRFDTTAIGNPAQVRHATFPGVPAWSVATRVESPKGPRSMLQLHDAESGHALAVMDAIHLSTLRASMVGALAADVLARPDAHHVAVLGSGTAASSALKTLRLVRSIEQVWLYEPEPAFNFERARRLATSLSMAIHAADSVAEAVAAADIVLLTGDVTLGEVKLRPGVHVNVLSADGFNSPPLLAGELAAARTFIDGPESSLSWGVPFAALSDVLAGRAGGRKDADDLTLFASSSPAYLDLLTAWHVYEGARHDEALTRIDLEA</sequence>
<name>A0A2W5U6C1_9BACT</name>
<evidence type="ECO:0008006" key="3">
    <source>
        <dbReference type="Google" id="ProtNLM"/>
    </source>
</evidence>
<dbReference type="AlphaFoldDB" id="A0A2W5U6C1"/>
<organism evidence="1 2">
    <name type="scientific">Archangium gephyra</name>
    <dbReference type="NCBI Taxonomy" id="48"/>
    <lineage>
        <taxon>Bacteria</taxon>
        <taxon>Pseudomonadati</taxon>
        <taxon>Myxococcota</taxon>
        <taxon>Myxococcia</taxon>
        <taxon>Myxococcales</taxon>
        <taxon>Cystobacterineae</taxon>
        <taxon>Archangiaceae</taxon>
        <taxon>Archangium</taxon>
    </lineage>
</organism>
<dbReference type="Gene3D" id="3.30.1780.10">
    <property type="entry name" value="ornithine cyclodeaminase, domain 1"/>
    <property type="match status" value="1"/>
</dbReference>
<dbReference type="PANTHER" id="PTHR13812:SF19">
    <property type="entry name" value="KETIMINE REDUCTASE MU-CRYSTALLIN"/>
    <property type="match status" value="1"/>
</dbReference>
<reference evidence="1 2" key="1">
    <citation type="submission" date="2017-08" db="EMBL/GenBank/DDBJ databases">
        <title>Infants hospitalized years apart are colonized by the same room-sourced microbial strains.</title>
        <authorList>
            <person name="Brooks B."/>
            <person name="Olm M.R."/>
            <person name="Firek B.A."/>
            <person name="Baker R."/>
            <person name="Thomas B.C."/>
            <person name="Morowitz M.J."/>
            <person name="Banfield J.F."/>
        </authorList>
    </citation>
    <scope>NUCLEOTIDE SEQUENCE [LARGE SCALE GENOMIC DNA]</scope>
    <source>
        <strain evidence="1">S2_003_000_R2_14</strain>
    </source>
</reference>
<evidence type="ECO:0000313" key="1">
    <source>
        <dbReference type="EMBL" id="PZR04418.1"/>
    </source>
</evidence>